<reference evidence="1 2" key="1">
    <citation type="submission" date="2019-02" db="EMBL/GenBank/DDBJ databases">
        <title>Deep-cultivation of Planctomycetes and their phenomic and genomic characterization uncovers novel biology.</title>
        <authorList>
            <person name="Wiegand S."/>
            <person name="Jogler M."/>
            <person name="Boedeker C."/>
            <person name="Pinto D."/>
            <person name="Vollmers J."/>
            <person name="Rivas-Marin E."/>
            <person name="Kohn T."/>
            <person name="Peeters S.H."/>
            <person name="Heuer A."/>
            <person name="Rast P."/>
            <person name="Oberbeckmann S."/>
            <person name="Bunk B."/>
            <person name="Jeske O."/>
            <person name="Meyerdierks A."/>
            <person name="Storesund J.E."/>
            <person name="Kallscheuer N."/>
            <person name="Luecker S."/>
            <person name="Lage O.M."/>
            <person name="Pohl T."/>
            <person name="Merkel B.J."/>
            <person name="Hornburger P."/>
            <person name="Mueller R.-W."/>
            <person name="Bruemmer F."/>
            <person name="Labrenz M."/>
            <person name="Spormann A.M."/>
            <person name="Op Den Camp H."/>
            <person name="Overmann J."/>
            <person name="Amann R."/>
            <person name="Jetten M.S.M."/>
            <person name="Mascher T."/>
            <person name="Medema M.H."/>
            <person name="Devos D.P."/>
            <person name="Kaster A.-K."/>
            <person name="Ovreas L."/>
            <person name="Rohde M."/>
            <person name="Galperin M.Y."/>
            <person name="Jogler C."/>
        </authorList>
    </citation>
    <scope>NUCLEOTIDE SEQUENCE [LARGE SCALE GENOMIC DNA]</scope>
    <source>
        <strain evidence="1 2">Q31b</strain>
    </source>
</reference>
<organism evidence="1 2">
    <name type="scientific">Novipirellula aureliae</name>
    <dbReference type="NCBI Taxonomy" id="2527966"/>
    <lineage>
        <taxon>Bacteria</taxon>
        <taxon>Pseudomonadati</taxon>
        <taxon>Planctomycetota</taxon>
        <taxon>Planctomycetia</taxon>
        <taxon>Pirellulales</taxon>
        <taxon>Pirellulaceae</taxon>
        <taxon>Novipirellula</taxon>
    </lineage>
</organism>
<gene>
    <name evidence="1" type="ORF">Q31b_17270</name>
</gene>
<sequence length="54" mass="5826">MLAGATCDSPPFAFAHESNRIIPPFGVQTITSTGPYDMGLAKHLHDGYPHRDVS</sequence>
<dbReference type="EMBL" id="SJPY01000002">
    <property type="protein sequence ID" value="TWU44191.1"/>
    <property type="molecule type" value="Genomic_DNA"/>
</dbReference>
<dbReference type="AlphaFoldDB" id="A0A5C6E8Z9"/>
<evidence type="ECO:0000313" key="1">
    <source>
        <dbReference type="EMBL" id="TWU44191.1"/>
    </source>
</evidence>
<keyword evidence="2" id="KW-1185">Reference proteome</keyword>
<proteinExistence type="predicted"/>
<protein>
    <submittedName>
        <fullName evidence="1">Uncharacterized protein</fullName>
    </submittedName>
</protein>
<accession>A0A5C6E8Z9</accession>
<name>A0A5C6E8Z9_9BACT</name>
<comment type="caution">
    <text evidence="1">The sequence shown here is derived from an EMBL/GenBank/DDBJ whole genome shotgun (WGS) entry which is preliminary data.</text>
</comment>
<evidence type="ECO:0000313" key="2">
    <source>
        <dbReference type="Proteomes" id="UP000315471"/>
    </source>
</evidence>
<dbReference type="Proteomes" id="UP000315471">
    <property type="component" value="Unassembled WGS sequence"/>
</dbReference>